<dbReference type="PROSITE" id="PS51383">
    <property type="entry name" value="YJEF_C_3"/>
    <property type="match status" value="1"/>
</dbReference>
<feature type="binding site" evidence="11">
    <location>
        <begin position="135"/>
        <end position="141"/>
    </location>
    <ligand>
        <name>(6S)-NADPHX</name>
        <dbReference type="ChEBI" id="CHEBI:64076"/>
    </ligand>
</feature>
<feature type="binding site" evidence="11">
    <location>
        <position position="165"/>
    </location>
    <ligand>
        <name>(6S)-NADPHX</name>
        <dbReference type="ChEBI" id="CHEBI:64076"/>
    </ligand>
</feature>
<comment type="caution">
    <text evidence="14">The sequence shown here is derived from an EMBL/GenBank/DDBJ whole genome shotgun (WGS) entry which is preliminary data.</text>
</comment>
<sequence length="323" mass="34916">MTMFAAGRKEMQLMDQYTMDVIGLPGVVLMENAGTKIAEEVIASSPCENPRIIVLAGAGNNGGDGFVIARKLYDSGYDCVVCFIADPNKMKGDAKVHFDVYNKRGLPIWYFHNNSSRKLHNLLSEADIIVDAMLGTGVNGPLREPVSEIISFVNRLKSKIIMSVDIPSGLNSDTGKAVGMAVKASKTVSFVYPKKGFFLLDGPKYIGEWKAVDISVPTSIVENLDLQMPKVITEPLVKDVIPKRPIDGHKGTFGHVLVLGGSRPYVGAPLFTAKSSLLSGAGLVTLAVPESIYPMAASQMPQALFFPLPEKNGQFSEHSLDEI</sequence>
<feature type="binding site" evidence="11">
    <location>
        <position position="131"/>
    </location>
    <ligand>
        <name>K(+)</name>
        <dbReference type="ChEBI" id="CHEBI:29103"/>
    </ligand>
</feature>
<keyword evidence="5 11" id="KW-0521">NADP</keyword>
<evidence type="ECO:0000256" key="2">
    <source>
        <dbReference type="ARBA" id="ARBA00009524"/>
    </source>
</evidence>
<evidence type="ECO:0000256" key="9">
    <source>
        <dbReference type="ARBA" id="ARBA00048238"/>
    </source>
</evidence>
<feature type="binding site" evidence="11">
    <location>
        <position position="168"/>
    </location>
    <ligand>
        <name>K(+)</name>
        <dbReference type="ChEBI" id="CHEBI:29103"/>
    </ligand>
</feature>
<dbReference type="Gene3D" id="3.40.50.10260">
    <property type="entry name" value="YjeF N-terminal domain"/>
    <property type="match status" value="1"/>
</dbReference>
<dbReference type="PANTHER" id="PTHR12592">
    <property type="entry name" value="ATP-DEPENDENT (S)-NAD(P)H-HYDRATE DEHYDRATASE FAMILY MEMBER"/>
    <property type="match status" value="1"/>
</dbReference>
<dbReference type="GO" id="GO:0110051">
    <property type="term" value="P:metabolite repair"/>
    <property type="evidence" value="ECO:0007669"/>
    <property type="project" value="TreeGrafter"/>
</dbReference>
<feature type="domain" description="YjeF C-terminal" evidence="12">
    <location>
        <begin position="233"/>
        <end position="323"/>
    </location>
</feature>
<evidence type="ECO:0000313" key="14">
    <source>
        <dbReference type="EMBL" id="RST73054.1"/>
    </source>
</evidence>
<comment type="catalytic activity">
    <reaction evidence="10">
        <text>(6S)-NADPHX + ADP = AMP + phosphate + NADPH + H(+)</text>
        <dbReference type="Rhea" id="RHEA:32235"/>
        <dbReference type="ChEBI" id="CHEBI:15378"/>
        <dbReference type="ChEBI" id="CHEBI:43474"/>
        <dbReference type="ChEBI" id="CHEBI:57783"/>
        <dbReference type="ChEBI" id="CHEBI:64076"/>
        <dbReference type="ChEBI" id="CHEBI:456215"/>
        <dbReference type="ChEBI" id="CHEBI:456216"/>
        <dbReference type="EC" id="4.2.1.136"/>
    </reaction>
</comment>
<dbReference type="OrthoDB" id="9806925at2"/>
<evidence type="ECO:0000259" key="12">
    <source>
        <dbReference type="PROSITE" id="PS51383"/>
    </source>
</evidence>
<comment type="catalytic activity">
    <reaction evidence="9">
        <text>(6S)-NADHX + ADP = AMP + phosphate + NADH + H(+)</text>
        <dbReference type="Rhea" id="RHEA:32223"/>
        <dbReference type="ChEBI" id="CHEBI:15378"/>
        <dbReference type="ChEBI" id="CHEBI:43474"/>
        <dbReference type="ChEBI" id="CHEBI:57945"/>
        <dbReference type="ChEBI" id="CHEBI:64074"/>
        <dbReference type="ChEBI" id="CHEBI:456215"/>
        <dbReference type="ChEBI" id="CHEBI:456216"/>
        <dbReference type="EC" id="4.2.1.136"/>
    </reaction>
</comment>
<comment type="function">
    <text evidence="11">Catalyzes the epimerization of the S- and R-forms of NAD(P)HX, a damaged form of NAD(P)H that is a result of enzymatic or heat-dependent hydration. This is a prerequisite for the S-specific NAD(P)H-hydrate dehydratase to allow the repair of both epimers of NAD(P)HX.</text>
</comment>
<dbReference type="InterPro" id="IPR029056">
    <property type="entry name" value="Ribokinase-like"/>
</dbReference>
<name>A0A429XX32_9BACI</name>
<dbReference type="GO" id="GO:0005524">
    <property type="term" value="F:ATP binding"/>
    <property type="evidence" value="ECO:0007669"/>
    <property type="project" value="UniProtKB-KW"/>
</dbReference>
<comment type="caution">
    <text evidence="11">Lacks conserved residue(s) required for the propagation of feature annotation.</text>
</comment>
<dbReference type="PROSITE" id="PS51385">
    <property type="entry name" value="YJEF_N"/>
    <property type="match status" value="1"/>
</dbReference>
<comment type="catalytic activity">
    <reaction evidence="11">
        <text>(6R)-NADHX = (6S)-NADHX</text>
        <dbReference type="Rhea" id="RHEA:32215"/>
        <dbReference type="ChEBI" id="CHEBI:64074"/>
        <dbReference type="ChEBI" id="CHEBI:64075"/>
        <dbReference type="EC" id="5.1.99.6"/>
    </reaction>
</comment>
<dbReference type="GO" id="GO:0052855">
    <property type="term" value="F:ADP-dependent NAD(P)H-hydrate dehydratase activity"/>
    <property type="evidence" value="ECO:0007669"/>
    <property type="project" value="UniProtKB-EC"/>
</dbReference>
<keyword evidence="7" id="KW-0456">Lyase</keyword>
<comment type="cofactor">
    <cofactor evidence="11">
        <name>K(+)</name>
        <dbReference type="ChEBI" id="CHEBI:29103"/>
    </cofactor>
    <text evidence="11">Binds 1 potassium ion per subunit.</text>
</comment>
<dbReference type="Proteomes" id="UP000287156">
    <property type="component" value="Unassembled WGS sequence"/>
</dbReference>
<evidence type="ECO:0000256" key="1">
    <source>
        <dbReference type="ARBA" id="ARBA00006001"/>
    </source>
</evidence>
<dbReference type="Gene3D" id="3.40.1190.20">
    <property type="match status" value="1"/>
</dbReference>
<evidence type="ECO:0000313" key="15">
    <source>
        <dbReference type="Proteomes" id="UP000287156"/>
    </source>
</evidence>
<evidence type="ECO:0000256" key="5">
    <source>
        <dbReference type="ARBA" id="ARBA00022857"/>
    </source>
</evidence>
<evidence type="ECO:0000256" key="3">
    <source>
        <dbReference type="ARBA" id="ARBA00022741"/>
    </source>
</evidence>
<comment type="similarity">
    <text evidence="1">In the N-terminal section; belongs to the NnrE/AIBP family.</text>
</comment>
<evidence type="ECO:0000256" key="7">
    <source>
        <dbReference type="ARBA" id="ARBA00023239"/>
    </source>
</evidence>
<keyword evidence="3 11" id="KW-0547">Nucleotide-binding</keyword>
<dbReference type="SUPFAM" id="SSF64153">
    <property type="entry name" value="YjeF N-terminal domain-like"/>
    <property type="match status" value="1"/>
</dbReference>
<feature type="domain" description="YjeF N-terminal" evidence="13">
    <location>
        <begin position="11"/>
        <end position="222"/>
    </location>
</feature>
<reference evidence="14" key="1">
    <citation type="submission" date="2018-12" db="EMBL/GenBank/DDBJ databases">
        <authorList>
            <person name="Sun L."/>
            <person name="Chen Z."/>
        </authorList>
    </citation>
    <scope>NUCLEOTIDE SEQUENCE [LARGE SCALE GENOMIC DNA]</scope>
    <source>
        <strain evidence="14">3-2-2</strain>
    </source>
</reference>
<protein>
    <recommendedName>
        <fullName evidence="11">NAD(P)H-hydrate epimerase</fullName>
        <ecNumber evidence="11">5.1.99.6</ecNumber>
    </recommendedName>
    <alternativeName>
        <fullName evidence="11">NAD(P)HX epimerase</fullName>
    </alternativeName>
</protein>
<evidence type="ECO:0000259" key="13">
    <source>
        <dbReference type="PROSITE" id="PS51385"/>
    </source>
</evidence>
<dbReference type="EMBL" id="QYTV02000006">
    <property type="protein sequence ID" value="RST73054.1"/>
    <property type="molecule type" value="Genomic_DNA"/>
</dbReference>
<keyword evidence="11 14" id="KW-0413">Isomerase</keyword>
<feature type="binding site" evidence="11">
    <location>
        <position position="61"/>
    </location>
    <ligand>
        <name>K(+)</name>
        <dbReference type="ChEBI" id="CHEBI:29103"/>
    </ligand>
</feature>
<dbReference type="SUPFAM" id="SSF53613">
    <property type="entry name" value="Ribokinase-like"/>
    <property type="match status" value="1"/>
</dbReference>
<feature type="binding site" evidence="11">
    <location>
        <begin position="60"/>
        <end position="64"/>
    </location>
    <ligand>
        <name>(6S)-NADPHX</name>
        <dbReference type="ChEBI" id="CHEBI:64076"/>
    </ligand>
</feature>
<comment type="similarity">
    <text evidence="11">Belongs to the NnrE/AIBP family.</text>
</comment>
<evidence type="ECO:0000256" key="10">
    <source>
        <dbReference type="ARBA" id="ARBA00049209"/>
    </source>
</evidence>
<keyword evidence="4" id="KW-0067">ATP-binding</keyword>
<comment type="catalytic activity">
    <reaction evidence="11">
        <text>(6R)-NADPHX = (6S)-NADPHX</text>
        <dbReference type="Rhea" id="RHEA:32227"/>
        <dbReference type="ChEBI" id="CHEBI:64076"/>
        <dbReference type="ChEBI" id="CHEBI:64077"/>
        <dbReference type="EC" id="5.1.99.6"/>
    </reaction>
</comment>
<dbReference type="Pfam" id="PF01256">
    <property type="entry name" value="Carb_kinase"/>
    <property type="match status" value="1"/>
</dbReference>
<evidence type="ECO:0000256" key="8">
    <source>
        <dbReference type="ARBA" id="ARBA00025153"/>
    </source>
</evidence>
<dbReference type="HAMAP" id="MF_01966">
    <property type="entry name" value="NADHX_epimerase"/>
    <property type="match status" value="1"/>
</dbReference>
<evidence type="ECO:0000256" key="4">
    <source>
        <dbReference type="ARBA" id="ARBA00022840"/>
    </source>
</evidence>
<dbReference type="Pfam" id="PF03853">
    <property type="entry name" value="YjeF_N"/>
    <property type="match status" value="1"/>
</dbReference>
<evidence type="ECO:0000256" key="11">
    <source>
        <dbReference type="HAMAP-Rule" id="MF_01966"/>
    </source>
</evidence>
<dbReference type="InterPro" id="IPR036652">
    <property type="entry name" value="YjeF_N_dom_sf"/>
</dbReference>
<dbReference type="AlphaFoldDB" id="A0A429XX32"/>
<keyword evidence="11" id="KW-0479">Metal-binding</keyword>
<gene>
    <name evidence="11" type="primary">nnrE</name>
    <name evidence="14" type="ORF">D4T97_014325</name>
</gene>
<accession>A0A429XX32</accession>
<comment type="function">
    <text evidence="8">Bifunctional enzyme that catalyzes the epimerization of the S- and R-forms of NAD(P)HX and the dehydration of the S-form of NAD(P)HX at the expense of ADP, which is converted to AMP. This allows the repair of both epimers of NAD(P)HX, a damaged form of NAD(P)H that is a result of enzymatic or heat-dependent hydration.</text>
</comment>
<dbReference type="GO" id="GO:0046872">
    <property type="term" value="F:metal ion binding"/>
    <property type="evidence" value="ECO:0007669"/>
    <property type="project" value="UniProtKB-KW"/>
</dbReference>
<keyword evidence="15" id="KW-1185">Reference proteome</keyword>
<dbReference type="GO" id="GO:0052856">
    <property type="term" value="F:NAD(P)HX epimerase activity"/>
    <property type="evidence" value="ECO:0007669"/>
    <property type="project" value="UniProtKB-UniRule"/>
</dbReference>
<organism evidence="14 15">
    <name type="scientific">Siminovitchia acidinfaciens</name>
    <dbReference type="NCBI Taxonomy" id="2321395"/>
    <lineage>
        <taxon>Bacteria</taxon>
        <taxon>Bacillati</taxon>
        <taxon>Bacillota</taxon>
        <taxon>Bacilli</taxon>
        <taxon>Bacillales</taxon>
        <taxon>Bacillaceae</taxon>
        <taxon>Siminovitchia</taxon>
    </lineage>
</organism>
<dbReference type="InterPro" id="IPR004443">
    <property type="entry name" value="YjeF_N_dom"/>
</dbReference>
<dbReference type="EC" id="5.1.99.6" evidence="11"/>
<dbReference type="PANTHER" id="PTHR12592:SF0">
    <property type="entry name" value="ATP-DEPENDENT (S)-NAD(P)H-HYDRATE DEHYDRATASE"/>
    <property type="match status" value="1"/>
</dbReference>
<proteinExistence type="inferred from homology"/>
<keyword evidence="6 11" id="KW-0520">NAD</keyword>
<dbReference type="InterPro" id="IPR000631">
    <property type="entry name" value="CARKD"/>
</dbReference>
<dbReference type="NCBIfam" id="TIGR00197">
    <property type="entry name" value="yjeF_nterm"/>
    <property type="match status" value="1"/>
</dbReference>
<comment type="similarity">
    <text evidence="2">In the C-terminal section; belongs to the NnrD/CARKD family.</text>
</comment>
<keyword evidence="11" id="KW-0630">Potassium</keyword>
<evidence type="ECO:0000256" key="6">
    <source>
        <dbReference type="ARBA" id="ARBA00023027"/>
    </source>
</evidence>